<comment type="caution">
    <text evidence="1">The sequence shown here is derived from an EMBL/GenBank/DDBJ whole genome shotgun (WGS) entry which is preliminary data.</text>
</comment>
<proteinExistence type="predicted"/>
<gene>
    <name evidence="2" type="ORF">E5676_scaffold1734G00060</name>
    <name evidence="1" type="ORF">E6C27_scaffold110G002430</name>
</gene>
<dbReference type="EMBL" id="SSTE01015327">
    <property type="protein sequence ID" value="KAA0043332.1"/>
    <property type="molecule type" value="Genomic_DNA"/>
</dbReference>
<evidence type="ECO:0000313" key="3">
    <source>
        <dbReference type="Proteomes" id="UP000321393"/>
    </source>
</evidence>
<evidence type="ECO:0000313" key="2">
    <source>
        <dbReference type="EMBL" id="TYK02662.1"/>
    </source>
</evidence>
<accession>A0A5A7TJ59</accession>
<organism evidence="1 3">
    <name type="scientific">Cucumis melo var. makuwa</name>
    <name type="common">Oriental melon</name>
    <dbReference type="NCBI Taxonomy" id="1194695"/>
    <lineage>
        <taxon>Eukaryota</taxon>
        <taxon>Viridiplantae</taxon>
        <taxon>Streptophyta</taxon>
        <taxon>Embryophyta</taxon>
        <taxon>Tracheophyta</taxon>
        <taxon>Spermatophyta</taxon>
        <taxon>Magnoliopsida</taxon>
        <taxon>eudicotyledons</taxon>
        <taxon>Gunneridae</taxon>
        <taxon>Pentapetalae</taxon>
        <taxon>rosids</taxon>
        <taxon>fabids</taxon>
        <taxon>Cucurbitales</taxon>
        <taxon>Cucurbitaceae</taxon>
        <taxon>Benincaseae</taxon>
        <taxon>Cucumis</taxon>
    </lineage>
</organism>
<name>A0A5A7TJ59_CUCMM</name>
<sequence>MLLSLVVQEDLELEQLDVKNTFLHSDLTEEIYMNQPQGYIGKDDMLLARKSKTDIKRVKTALKEEFDVKELGESKRILGIDIFRERTKRTLTIDQSNYCYKLQTVQIQKISTMLSTWQTFPTHKWYMANPDKRHWEAAKWVLRGFRQEKVTNRILFPNWRQPLKLKSFTTTYGSPSIY</sequence>
<dbReference type="Proteomes" id="UP000321947">
    <property type="component" value="Unassembled WGS sequence"/>
</dbReference>
<evidence type="ECO:0000313" key="4">
    <source>
        <dbReference type="Proteomes" id="UP000321947"/>
    </source>
</evidence>
<reference evidence="3 4" key="1">
    <citation type="submission" date="2019-08" db="EMBL/GenBank/DDBJ databases">
        <title>Draft genome sequences of two oriental melons (Cucumis melo L. var makuwa).</title>
        <authorList>
            <person name="Kwon S.-Y."/>
        </authorList>
    </citation>
    <scope>NUCLEOTIDE SEQUENCE [LARGE SCALE GENOMIC DNA]</scope>
    <source>
        <strain evidence="4">cv. Chang Bougi</strain>
        <strain evidence="3">cv. SW 3</strain>
        <tissue evidence="1">Leaf</tissue>
    </source>
</reference>
<dbReference type="AlphaFoldDB" id="A0A5A7TJ59"/>
<dbReference type="OrthoDB" id="1645289at2759"/>
<protein>
    <submittedName>
        <fullName evidence="1">Reverse trancriptase</fullName>
    </submittedName>
</protein>
<evidence type="ECO:0000313" key="1">
    <source>
        <dbReference type="EMBL" id="KAA0043332.1"/>
    </source>
</evidence>
<dbReference type="Proteomes" id="UP000321393">
    <property type="component" value="Unassembled WGS sequence"/>
</dbReference>
<dbReference type="EMBL" id="SSTD01015428">
    <property type="protein sequence ID" value="TYK02662.1"/>
    <property type="molecule type" value="Genomic_DNA"/>
</dbReference>